<dbReference type="GO" id="GO:0042578">
    <property type="term" value="F:phosphoric ester hydrolase activity"/>
    <property type="evidence" value="ECO:0007669"/>
    <property type="project" value="TreeGrafter"/>
</dbReference>
<dbReference type="EMBL" id="CP060634">
    <property type="protein sequence ID" value="QNM06354.1"/>
    <property type="molecule type" value="Genomic_DNA"/>
</dbReference>
<dbReference type="RefSeq" id="WP_249303763.1">
    <property type="nucleotide sequence ID" value="NZ_CP060634.1"/>
</dbReference>
<accession>A0A7G9G6C2</accession>
<protein>
    <submittedName>
        <fullName evidence="2">Phosphatase</fullName>
    </submittedName>
</protein>
<dbReference type="GO" id="GO:0008270">
    <property type="term" value="F:zinc ion binding"/>
    <property type="evidence" value="ECO:0007669"/>
    <property type="project" value="TreeGrafter"/>
</dbReference>
<reference evidence="2 3" key="1">
    <citation type="submission" date="2020-08" db="EMBL/GenBank/DDBJ databases">
        <authorList>
            <person name="Liu C."/>
            <person name="Sun Q."/>
        </authorList>
    </citation>
    <scope>NUCLEOTIDE SEQUENCE [LARGE SCALE GENOMIC DNA]</scope>
    <source>
        <strain evidence="2 3">NSJ-38</strain>
    </source>
</reference>
<dbReference type="InterPro" id="IPR004013">
    <property type="entry name" value="PHP_dom"/>
</dbReference>
<evidence type="ECO:0000313" key="2">
    <source>
        <dbReference type="EMBL" id="QNM06354.1"/>
    </source>
</evidence>
<dbReference type="PANTHER" id="PTHR36928">
    <property type="entry name" value="PHOSPHATASE YCDX-RELATED"/>
    <property type="match status" value="1"/>
</dbReference>
<name>A0A7G9G6C2_9FIRM</name>
<dbReference type="InterPro" id="IPR050243">
    <property type="entry name" value="PHP_phosphatase"/>
</dbReference>
<sequence>MEKFILDTHTHTVASGHAYGTVLEMAKAASEKGLELLAITDHAPKLPGTCGEMHFRNFKVIDKTLFGVEILMGAELNIIDYKGTVDMERDLLSKMAIGIASMHTVCLAPGTEKENTAGLLKAMENPGVHIIGHPDDGRYPIDYETLVREAKAQRVLIELNNSSLMPGSGRKNSVENLEKILSFCERYGQEIIVNTDSHFPTSVGCFDKARELLLKVRFPEELIVNTNTEKLKKYLNRSGL</sequence>
<keyword evidence="3" id="KW-1185">Reference proteome</keyword>
<organism evidence="2 3">
    <name type="scientific">Qiania dongpingensis</name>
    <dbReference type="NCBI Taxonomy" id="2763669"/>
    <lineage>
        <taxon>Bacteria</taxon>
        <taxon>Bacillati</taxon>
        <taxon>Bacillota</taxon>
        <taxon>Clostridia</taxon>
        <taxon>Lachnospirales</taxon>
        <taxon>Lachnospiraceae</taxon>
        <taxon>Qiania</taxon>
    </lineage>
</organism>
<dbReference type="InterPro" id="IPR016195">
    <property type="entry name" value="Pol/histidinol_Pase-like"/>
</dbReference>
<dbReference type="GO" id="GO:0005829">
    <property type="term" value="C:cytosol"/>
    <property type="evidence" value="ECO:0007669"/>
    <property type="project" value="TreeGrafter"/>
</dbReference>
<evidence type="ECO:0000313" key="3">
    <source>
        <dbReference type="Proteomes" id="UP000515823"/>
    </source>
</evidence>
<dbReference type="Proteomes" id="UP000515823">
    <property type="component" value="Chromosome"/>
</dbReference>
<dbReference type="SUPFAM" id="SSF89550">
    <property type="entry name" value="PHP domain-like"/>
    <property type="match status" value="1"/>
</dbReference>
<dbReference type="NCBIfam" id="NF006702">
    <property type="entry name" value="PRK09248.1"/>
    <property type="match status" value="1"/>
</dbReference>
<dbReference type="InterPro" id="IPR003141">
    <property type="entry name" value="Pol/His_phosphatase_N"/>
</dbReference>
<dbReference type="SMART" id="SM00481">
    <property type="entry name" value="POLIIIAc"/>
    <property type="match status" value="1"/>
</dbReference>
<dbReference type="AlphaFoldDB" id="A0A7G9G6C2"/>
<gene>
    <name evidence="2" type="ORF">H9Q78_04245</name>
</gene>
<dbReference type="Pfam" id="PF02811">
    <property type="entry name" value="PHP"/>
    <property type="match status" value="1"/>
</dbReference>
<feature type="domain" description="Polymerase/histidinol phosphatase N-terminal" evidence="1">
    <location>
        <begin position="6"/>
        <end position="80"/>
    </location>
</feature>
<dbReference type="CDD" id="cd07437">
    <property type="entry name" value="PHP_HisPPase_Ycdx_like"/>
    <property type="match status" value="1"/>
</dbReference>
<dbReference type="PANTHER" id="PTHR36928:SF1">
    <property type="entry name" value="PHOSPHATASE YCDX-RELATED"/>
    <property type="match status" value="1"/>
</dbReference>
<evidence type="ECO:0000259" key="1">
    <source>
        <dbReference type="SMART" id="SM00481"/>
    </source>
</evidence>
<dbReference type="KEGG" id="qdo:H9Q78_04245"/>
<dbReference type="Gene3D" id="3.20.20.140">
    <property type="entry name" value="Metal-dependent hydrolases"/>
    <property type="match status" value="1"/>
</dbReference>
<proteinExistence type="predicted"/>